<dbReference type="InterPro" id="IPR004045">
    <property type="entry name" value="Glutathione_S-Trfase_N"/>
</dbReference>
<dbReference type="Pfam" id="PF13410">
    <property type="entry name" value="GST_C_2"/>
    <property type="match status" value="1"/>
</dbReference>
<dbReference type="GO" id="GO:0006559">
    <property type="term" value="P:L-phenylalanine catabolic process"/>
    <property type="evidence" value="ECO:0007669"/>
    <property type="project" value="TreeGrafter"/>
</dbReference>
<evidence type="ECO:0000259" key="1">
    <source>
        <dbReference type="PROSITE" id="PS50404"/>
    </source>
</evidence>
<organism evidence="2 3">
    <name type="scientific">Hyella patelloides LEGE 07179</name>
    <dbReference type="NCBI Taxonomy" id="945734"/>
    <lineage>
        <taxon>Bacteria</taxon>
        <taxon>Bacillati</taxon>
        <taxon>Cyanobacteriota</taxon>
        <taxon>Cyanophyceae</taxon>
        <taxon>Pleurocapsales</taxon>
        <taxon>Hyellaceae</taxon>
        <taxon>Hyella</taxon>
    </lineage>
</organism>
<dbReference type="InterPro" id="IPR036249">
    <property type="entry name" value="Thioredoxin-like_sf"/>
</dbReference>
<dbReference type="Gene3D" id="3.40.30.10">
    <property type="entry name" value="Glutaredoxin"/>
    <property type="match status" value="1"/>
</dbReference>
<keyword evidence="2" id="KW-0808">Transferase</keyword>
<dbReference type="EMBL" id="CAACVJ010000034">
    <property type="protein sequence ID" value="VEP11968.1"/>
    <property type="molecule type" value="Genomic_DNA"/>
</dbReference>
<protein>
    <submittedName>
        <fullName evidence="2">Glutathione S-transferase domain protein</fullName>
    </submittedName>
</protein>
<dbReference type="SUPFAM" id="SSF47616">
    <property type="entry name" value="GST C-terminal domain-like"/>
    <property type="match status" value="1"/>
</dbReference>
<dbReference type="PANTHER" id="PTHR42673">
    <property type="entry name" value="MALEYLACETOACETATE ISOMERASE"/>
    <property type="match status" value="1"/>
</dbReference>
<dbReference type="PANTHER" id="PTHR42673:SF4">
    <property type="entry name" value="MALEYLACETOACETATE ISOMERASE"/>
    <property type="match status" value="1"/>
</dbReference>
<dbReference type="PROSITE" id="PS50404">
    <property type="entry name" value="GST_NTER"/>
    <property type="match status" value="1"/>
</dbReference>
<dbReference type="SFLD" id="SFLDG00358">
    <property type="entry name" value="Main_(cytGST)"/>
    <property type="match status" value="1"/>
</dbReference>
<name>A0A563VKM4_9CYAN</name>
<dbReference type="GO" id="GO:0004364">
    <property type="term" value="F:glutathione transferase activity"/>
    <property type="evidence" value="ECO:0007669"/>
    <property type="project" value="TreeGrafter"/>
</dbReference>
<gene>
    <name evidence="2" type="ORF">H1P_1290008</name>
</gene>
<feature type="domain" description="GST N-terminal" evidence="1">
    <location>
        <begin position="4"/>
        <end position="84"/>
    </location>
</feature>
<dbReference type="GO" id="GO:0006749">
    <property type="term" value="P:glutathione metabolic process"/>
    <property type="evidence" value="ECO:0007669"/>
    <property type="project" value="TreeGrafter"/>
</dbReference>
<sequence>MGIPKLVIGNKNYSSWSLRAWLILAKLDIKFEEIQIPLFSEGYQEKLFRYSPTGKVPVYIEDELTIWDSLAIAEYLAERYPTLLPSDFKQRALARSVSAEMHSSFFSLRSKMPMNCRAKDRHVESTEELTNDIQRIQAIWTTCRNQNRKAGSWLFGDFTIVDAMFAPVVFRFNTYGVECDSIATEYMKTVLNDSDIKRWYEASKNEPEIIEQVEVGLN</sequence>
<evidence type="ECO:0000313" key="3">
    <source>
        <dbReference type="Proteomes" id="UP000320055"/>
    </source>
</evidence>
<dbReference type="CDD" id="cd03043">
    <property type="entry name" value="GST_N_1"/>
    <property type="match status" value="1"/>
</dbReference>
<keyword evidence="3" id="KW-1185">Reference proteome</keyword>
<accession>A0A563VKM4</accession>
<dbReference type="SUPFAM" id="SSF52833">
    <property type="entry name" value="Thioredoxin-like"/>
    <property type="match status" value="1"/>
</dbReference>
<dbReference type="AlphaFoldDB" id="A0A563VKM4"/>
<dbReference type="InterPro" id="IPR040079">
    <property type="entry name" value="Glutathione_S-Trfase"/>
</dbReference>
<dbReference type="SFLD" id="SFLDS00019">
    <property type="entry name" value="Glutathione_Transferase_(cytos"/>
    <property type="match status" value="1"/>
</dbReference>
<evidence type="ECO:0000313" key="2">
    <source>
        <dbReference type="EMBL" id="VEP11968.1"/>
    </source>
</evidence>
<reference evidence="2 3" key="1">
    <citation type="submission" date="2019-01" db="EMBL/GenBank/DDBJ databases">
        <authorList>
            <person name="Brito A."/>
        </authorList>
    </citation>
    <scope>NUCLEOTIDE SEQUENCE [LARGE SCALE GENOMIC DNA]</scope>
    <source>
        <strain evidence="2">1</strain>
    </source>
</reference>
<dbReference type="OrthoDB" id="508763at2"/>
<dbReference type="Proteomes" id="UP000320055">
    <property type="component" value="Unassembled WGS sequence"/>
</dbReference>
<proteinExistence type="predicted"/>
<dbReference type="Pfam" id="PF13409">
    <property type="entry name" value="GST_N_2"/>
    <property type="match status" value="1"/>
</dbReference>
<dbReference type="CDD" id="cd03194">
    <property type="entry name" value="GST_C_3"/>
    <property type="match status" value="1"/>
</dbReference>
<dbReference type="RefSeq" id="WP_144869835.1">
    <property type="nucleotide sequence ID" value="NZ_LR213882.1"/>
</dbReference>
<dbReference type="GO" id="GO:0016034">
    <property type="term" value="F:maleylacetoacetate isomerase activity"/>
    <property type="evidence" value="ECO:0007669"/>
    <property type="project" value="TreeGrafter"/>
</dbReference>
<dbReference type="Gene3D" id="1.20.1050.10">
    <property type="match status" value="1"/>
</dbReference>
<dbReference type="InterPro" id="IPR036282">
    <property type="entry name" value="Glutathione-S-Trfase_C_sf"/>
</dbReference>